<evidence type="ECO:0000256" key="1">
    <source>
        <dbReference type="SAM" id="MobiDB-lite"/>
    </source>
</evidence>
<dbReference type="GeneID" id="86992522"/>
<comment type="caution">
    <text evidence="3">The sequence shown here is derived from an EMBL/GenBank/DDBJ whole genome shotgun (WGS) entry which is preliminary data.</text>
</comment>
<feature type="signal peptide" evidence="2">
    <location>
        <begin position="1"/>
        <end position="24"/>
    </location>
</feature>
<gene>
    <name evidence="3" type="ORF">BOV88_07080</name>
</gene>
<feature type="chain" id="PRO_5012481864" evidence="2">
    <location>
        <begin position="25"/>
        <end position="182"/>
    </location>
</feature>
<reference evidence="3 4" key="1">
    <citation type="submission" date="2016-11" db="EMBL/GenBank/DDBJ databases">
        <title>Mixed transmission modes and dynamic genome evolution in an obligate animal-bacterial symbiosis.</title>
        <authorList>
            <person name="Russell S.L."/>
            <person name="Corbett-Detig R.B."/>
            <person name="Cavanaugh C.M."/>
        </authorList>
    </citation>
    <scope>NUCLEOTIDE SEQUENCE [LARGE SCALE GENOMIC DNA]</scope>
    <source>
        <strain evidence="3">MA-KB16</strain>
    </source>
</reference>
<feature type="compositionally biased region" description="Polar residues" evidence="1">
    <location>
        <begin position="60"/>
        <end position="76"/>
    </location>
</feature>
<dbReference type="AlphaFoldDB" id="A0A1T2DXQ5"/>
<dbReference type="RefSeq" id="WP_078453031.1">
    <property type="nucleotide sequence ID" value="NZ_MPNX01000008.1"/>
</dbReference>
<feature type="region of interest" description="Disordered" evidence="1">
    <location>
        <begin position="60"/>
        <end position="81"/>
    </location>
</feature>
<sequence>MSIAITRGFCSLLAVLLLPVAAVAQSTFDTGGFTFRNDVETPASTGSGNQDFVFRGDMEQQQAVQESGSGPKSNAMGNYRFRAPRKQRTLSPTYNPGRDACVEPGYQYRGYQRPQVQHGYQGYQGYQAYPTYPAYQPTPVAPLPYSGQSPYLVPGYQGSYMNPGNYMPGYNSYSPGGYVPSW</sequence>
<keyword evidence="2" id="KW-0732">Signal</keyword>
<accession>A0A1T2DXQ5</accession>
<organism evidence="3 4">
    <name type="scientific">Solemya velum gill symbiont</name>
    <dbReference type="NCBI Taxonomy" id="2340"/>
    <lineage>
        <taxon>Bacteria</taxon>
        <taxon>Pseudomonadati</taxon>
        <taxon>Pseudomonadota</taxon>
        <taxon>Gammaproteobacteria</taxon>
        <taxon>sulfur-oxidizing symbionts</taxon>
    </lineage>
</organism>
<evidence type="ECO:0000256" key="2">
    <source>
        <dbReference type="SAM" id="SignalP"/>
    </source>
</evidence>
<name>A0A1T2DXQ5_SOVGS</name>
<proteinExistence type="predicted"/>
<protein>
    <submittedName>
        <fullName evidence="3">Uncharacterized protein</fullName>
    </submittedName>
</protein>
<evidence type="ECO:0000313" key="4">
    <source>
        <dbReference type="Proteomes" id="UP000190962"/>
    </source>
</evidence>
<evidence type="ECO:0000313" key="3">
    <source>
        <dbReference type="EMBL" id="OOY35075.1"/>
    </source>
</evidence>
<dbReference type="EMBL" id="MPNX01000008">
    <property type="protein sequence ID" value="OOY35075.1"/>
    <property type="molecule type" value="Genomic_DNA"/>
</dbReference>
<dbReference type="Proteomes" id="UP000190962">
    <property type="component" value="Unassembled WGS sequence"/>
</dbReference>